<feature type="chain" id="PRO_5002218993" description="D-galactarate dehydratase" evidence="2">
    <location>
        <begin position="22"/>
        <end position="162"/>
    </location>
</feature>
<keyword evidence="2" id="KW-0732">Signal</keyword>
<dbReference type="eggNOG" id="ENOG5032RT9">
    <property type="taxonomic scope" value="Bacteria"/>
</dbReference>
<dbReference type="AlphaFoldDB" id="A0A0D0Q1A3"/>
<feature type="compositionally biased region" description="Pro residues" evidence="1">
    <location>
        <begin position="38"/>
        <end position="54"/>
    </location>
</feature>
<evidence type="ECO:0000313" key="4">
    <source>
        <dbReference type="Proteomes" id="UP000035100"/>
    </source>
</evidence>
<proteinExistence type="predicted"/>
<feature type="signal peptide" evidence="2">
    <location>
        <begin position="1"/>
        <end position="21"/>
    </location>
</feature>
<dbReference type="Proteomes" id="UP000035100">
    <property type="component" value="Unassembled WGS sequence"/>
</dbReference>
<protein>
    <recommendedName>
        <fullName evidence="5">D-galactarate dehydratase</fullName>
    </recommendedName>
</protein>
<comment type="caution">
    <text evidence="3">The sequence shown here is derived from an EMBL/GenBank/DDBJ whole genome shotgun (WGS) entry which is preliminary data.</text>
</comment>
<reference evidence="3 4" key="1">
    <citation type="submission" date="2013-01" db="EMBL/GenBank/DDBJ databases">
        <authorList>
            <person name="Fiebig A."/>
            <person name="Goeker M."/>
            <person name="Klenk H.-P.P."/>
        </authorList>
    </citation>
    <scope>NUCLEOTIDE SEQUENCE [LARGE SCALE GENOMIC DNA]</scope>
    <source>
        <strain evidence="3 4">DSM 24838</strain>
    </source>
</reference>
<dbReference type="PROSITE" id="PS51257">
    <property type="entry name" value="PROKAR_LIPOPROTEIN"/>
    <property type="match status" value="1"/>
</dbReference>
<name>A0A0D0Q1A3_9RHOB</name>
<feature type="region of interest" description="Disordered" evidence="1">
    <location>
        <begin position="31"/>
        <end position="97"/>
    </location>
</feature>
<dbReference type="RefSeq" id="WP_018301797.1">
    <property type="nucleotide sequence ID" value="NZ_KB902279.1"/>
</dbReference>
<evidence type="ECO:0008006" key="5">
    <source>
        <dbReference type="Google" id="ProtNLM"/>
    </source>
</evidence>
<gene>
    <name evidence="3" type="ORF">Wenmar_03006</name>
</gene>
<dbReference type="EMBL" id="AONG01000014">
    <property type="protein sequence ID" value="KIQ68359.1"/>
    <property type="molecule type" value="Genomic_DNA"/>
</dbReference>
<dbReference type="PATRIC" id="fig|1123501.6.peg.3123"/>
<evidence type="ECO:0000256" key="2">
    <source>
        <dbReference type="SAM" id="SignalP"/>
    </source>
</evidence>
<organism evidence="3 4">
    <name type="scientific">Wenxinia marina DSM 24838</name>
    <dbReference type="NCBI Taxonomy" id="1123501"/>
    <lineage>
        <taxon>Bacteria</taxon>
        <taxon>Pseudomonadati</taxon>
        <taxon>Pseudomonadota</taxon>
        <taxon>Alphaproteobacteria</taxon>
        <taxon>Rhodobacterales</taxon>
        <taxon>Roseobacteraceae</taxon>
        <taxon>Wenxinia</taxon>
    </lineage>
</organism>
<evidence type="ECO:0000256" key="1">
    <source>
        <dbReference type="SAM" id="MobiDB-lite"/>
    </source>
</evidence>
<sequence length="162" mass="16235">MRHIPLIALPLLAACASPSLPGFGEPATVDAAAAAAAAPPPETLDPTPPPPPPANATTAAEFDTTTEEDRAEAQAEAEGGETRLGTTLATLGNPAEPGIWIETPYVDTVTAGRVETAAGEGINVELRPSGGAAGSGSEISLPAMQLLGLSLTAIEELTVYSL</sequence>
<keyword evidence="4" id="KW-1185">Reference proteome</keyword>
<accession>A0A0D0Q1A3</accession>
<evidence type="ECO:0000313" key="3">
    <source>
        <dbReference type="EMBL" id="KIQ68359.1"/>
    </source>
</evidence>
<dbReference type="STRING" id="1123501.Wenmar_03006"/>